<dbReference type="InterPro" id="IPR010982">
    <property type="entry name" value="Lambda_DNA-bd_dom_sf"/>
</dbReference>
<dbReference type="CDD" id="cd00093">
    <property type="entry name" value="HTH_XRE"/>
    <property type="match status" value="1"/>
</dbReference>
<protein>
    <submittedName>
        <fullName evidence="2">XRE family transcriptional regulator</fullName>
    </submittedName>
</protein>
<feature type="domain" description="HTH cro/C1-type" evidence="1">
    <location>
        <begin position="3"/>
        <end position="61"/>
    </location>
</feature>
<dbReference type="InterPro" id="IPR001387">
    <property type="entry name" value="Cro/C1-type_HTH"/>
</dbReference>
<proteinExistence type="predicted"/>
<dbReference type="Proteomes" id="UP000412028">
    <property type="component" value="Unassembled WGS sequence"/>
</dbReference>
<dbReference type="Gene3D" id="1.10.260.40">
    <property type="entry name" value="lambda repressor-like DNA-binding domains"/>
    <property type="match status" value="1"/>
</dbReference>
<sequence length="78" mass="8690">MSLRDLRLKRGLTQQELGDKVGLSRGRIADYETGRFQVGNMTLDVALRICKALRVSNPKRLLEESDSLKEKTTGPGDS</sequence>
<accession>A0A5M9ZW00</accession>
<dbReference type="Pfam" id="PF01381">
    <property type="entry name" value="HTH_3"/>
    <property type="match status" value="1"/>
</dbReference>
<evidence type="ECO:0000313" key="2">
    <source>
        <dbReference type="EMBL" id="KAA8831639.1"/>
    </source>
</evidence>
<dbReference type="SMART" id="SM00530">
    <property type="entry name" value="HTH_XRE"/>
    <property type="match status" value="1"/>
</dbReference>
<dbReference type="RefSeq" id="WP_150380812.1">
    <property type="nucleotide sequence ID" value="NZ_RZUI01000002.1"/>
</dbReference>
<dbReference type="EMBL" id="RZUI01000002">
    <property type="protein sequence ID" value="KAA8831639.1"/>
    <property type="molecule type" value="Genomic_DNA"/>
</dbReference>
<comment type="caution">
    <text evidence="2">The sequence shown here is derived from an EMBL/GenBank/DDBJ whole genome shotgun (WGS) entry which is preliminary data.</text>
</comment>
<evidence type="ECO:0000259" key="1">
    <source>
        <dbReference type="PROSITE" id="PS50943"/>
    </source>
</evidence>
<dbReference type="GO" id="GO:0003677">
    <property type="term" value="F:DNA binding"/>
    <property type="evidence" value="ECO:0007669"/>
    <property type="project" value="InterPro"/>
</dbReference>
<evidence type="ECO:0000313" key="3">
    <source>
        <dbReference type="Proteomes" id="UP000412028"/>
    </source>
</evidence>
<gene>
    <name evidence="2" type="ORF">EMO89_02620</name>
</gene>
<dbReference type="OrthoDB" id="3235880at2"/>
<dbReference type="AlphaFoldDB" id="A0A5M9ZW00"/>
<dbReference type="SUPFAM" id="SSF47413">
    <property type="entry name" value="lambda repressor-like DNA-binding domains"/>
    <property type="match status" value="1"/>
</dbReference>
<name>A0A5M9ZW00_9BIFI</name>
<dbReference type="PROSITE" id="PS50943">
    <property type="entry name" value="HTH_CROC1"/>
    <property type="match status" value="1"/>
</dbReference>
<organism evidence="2 3">
    <name type="scientific">Bifidobacterium tissieri</name>
    <dbReference type="NCBI Taxonomy" id="1630162"/>
    <lineage>
        <taxon>Bacteria</taxon>
        <taxon>Bacillati</taxon>
        <taxon>Actinomycetota</taxon>
        <taxon>Actinomycetes</taxon>
        <taxon>Bifidobacteriales</taxon>
        <taxon>Bifidobacteriaceae</taxon>
        <taxon>Bifidobacterium</taxon>
    </lineage>
</organism>
<reference evidence="2 3" key="1">
    <citation type="journal article" date="2019" name="Syst. Appl. Microbiol.">
        <title>Characterization of Bifidobacterium species in feaces of the Egyptian fruit bat: Description of B. vespertilionis sp. nov. and B. rousetti sp. nov.</title>
        <authorList>
            <person name="Modesto M."/>
            <person name="Satti M."/>
            <person name="Watanabe K."/>
            <person name="Puglisi E."/>
            <person name="Morelli L."/>
            <person name="Huang C.-H."/>
            <person name="Liou J.-S."/>
            <person name="Miyashita M."/>
            <person name="Tamura T."/>
            <person name="Saito S."/>
            <person name="Mori K."/>
            <person name="Huang L."/>
            <person name="Sciavilla P."/>
            <person name="Sandri C."/>
            <person name="Spiezio C."/>
            <person name="Vitali F."/>
            <person name="Cavalieri D."/>
            <person name="Perpetuini G."/>
            <person name="Tofalo R."/>
            <person name="Bonetti A."/>
            <person name="Arita M."/>
            <person name="Mattarelli P."/>
        </authorList>
    </citation>
    <scope>NUCLEOTIDE SEQUENCE [LARGE SCALE GENOMIC DNA]</scope>
    <source>
        <strain evidence="2 3">RST7</strain>
    </source>
</reference>